<dbReference type="InterPro" id="IPR003702">
    <property type="entry name" value="ActCoA_hydro_N"/>
</dbReference>
<feature type="domain" description="Acetyl-CoA hydrolase/transferase C-terminal" evidence="5">
    <location>
        <begin position="318"/>
        <end position="459"/>
    </location>
</feature>
<gene>
    <name evidence="6" type="ORF">EZ315_07995</name>
</gene>
<feature type="binding site" evidence="3">
    <location>
        <position position="398"/>
    </location>
    <ligand>
        <name>CoA</name>
        <dbReference type="ChEBI" id="CHEBI:57287"/>
    </ligand>
</feature>
<dbReference type="GeneID" id="82149731"/>
<dbReference type="Pfam" id="PF02550">
    <property type="entry name" value="AcetylCoA_hydro"/>
    <property type="match status" value="1"/>
</dbReference>
<accession>A0A4Z0V5T5</accession>
<evidence type="ECO:0000313" key="6">
    <source>
        <dbReference type="EMBL" id="TGG40609.1"/>
    </source>
</evidence>
<proteinExistence type="inferred from homology"/>
<dbReference type="InterPro" id="IPR038460">
    <property type="entry name" value="AcetylCoA_hyd_C_sf"/>
</dbReference>
<dbReference type="GO" id="GO:0006084">
    <property type="term" value="P:acetyl-CoA metabolic process"/>
    <property type="evidence" value="ECO:0007669"/>
    <property type="project" value="InterPro"/>
</dbReference>
<evidence type="ECO:0000259" key="5">
    <source>
        <dbReference type="Pfam" id="PF13336"/>
    </source>
</evidence>
<dbReference type="GO" id="GO:0008775">
    <property type="term" value="F:acetate CoA-transferase activity"/>
    <property type="evidence" value="ECO:0007669"/>
    <property type="project" value="InterPro"/>
</dbReference>
<feature type="domain" description="Acetyl-CoA hydrolase/transferase N-terminal" evidence="4">
    <location>
        <begin position="7"/>
        <end position="210"/>
    </location>
</feature>
<evidence type="ECO:0000259" key="4">
    <source>
        <dbReference type="Pfam" id="PF02550"/>
    </source>
</evidence>
<dbReference type="SUPFAM" id="SSF100950">
    <property type="entry name" value="NagB/RpiA/CoA transferase-like"/>
    <property type="match status" value="2"/>
</dbReference>
<sequence length="498" mass="54703">MRFPILTPEEAAELFYNDCNCGFSGFTAPGAPKMVTQAIAAKAERLHAQGEPFKINIVTGASTSDKCDGMLARANAIGRRTPYQNHPDLRKRINSHDAHYFDLHLSETAQKLRYGFIGDIDIAIIEVSDIQDDGTVVVGTGVGNVPTIAMMAKRIIIELNEKLRHALYGLHDIYIPLDPPCRREIPIFKPSDRIGSPVLKLDPEKIVGVVMSDSYEGVRPFTPLDDTTKMIGANVCRFLIGEMKAGRIPSSFLPIQSGVGNVANAVLYGLADAKEIPPFQMYTEVIQDAVIELMKNGRCSFGSTSSLTVSNEVEEEVISNIDFFKEHLVVRPVEISNNPEVIRRLGVIAMNTALEADIFGNINSTHVTGTKMMNGIGGSGDFTRNAYVSIFSCPSITKEGKISNIVPMVSHVDHTEHSVDILVTDQGIADMRGLDPVQRAETIINNCAHPMYRELLHDYLRMSTRGGQTPHTLEASLAFHTEFLASGDMRNVNLGKYL</sequence>
<reference evidence="6 7" key="1">
    <citation type="submission" date="2019-02" db="EMBL/GenBank/DDBJ databases">
        <title>Isolation and identification of novel species under the genus Muribaculum.</title>
        <authorList>
            <person name="Miyake S."/>
            <person name="Ding Y."/>
            <person name="Low A."/>
            <person name="Soh M."/>
            <person name="Seedorf H."/>
        </authorList>
    </citation>
    <scope>NUCLEOTIDE SEQUENCE [LARGE SCALE GENOMIC DNA]</scope>
    <source>
        <strain evidence="6 7">TLL-A3</strain>
    </source>
</reference>
<evidence type="ECO:0000313" key="7">
    <source>
        <dbReference type="Proteomes" id="UP000297635"/>
    </source>
</evidence>
<comment type="similarity">
    <text evidence="1">Belongs to the acetyl-CoA hydrolase/transferase family.</text>
</comment>
<feature type="binding site" evidence="3">
    <location>
        <position position="374"/>
    </location>
    <ligand>
        <name>CoA</name>
        <dbReference type="ChEBI" id="CHEBI:57287"/>
    </ligand>
</feature>
<dbReference type="NCBIfam" id="TIGR03458">
    <property type="entry name" value="YgfH_subfam"/>
    <property type="match status" value="1"/>
</dbReference>
<dbReference type="GO" id="GO:0003986">
    <property type="term" value="F:acetyl-CoA hydrolase activity"/>
    <property type="evidence" value="ECO:0007669"/>
    <property type="project" value="TreeGrafter"/>
</dbReference>
<dbReference type="RefSeq" id="WP_135471606.1">
    <property type="nucleotide sequence ID" value="NZ_CASCNC010000001.1"/>
</dbReference>
<evidence type="ECO:0000256" key="2">
    <source>
        <dbReference type="PIRSR" id="PIRSR617821-1"/>
    </source>
</evidence>
<keyword evidence="6" id="KW-0808">Transferase</keyword>
<dbReference type="Proteomes" id="UP000297635">
    <property type="component" value="Unassembled WGS sequence"/>
</dbReference>
<dbReference type="InterPro" id="IPR017821">
    <property type="entry name" value="Succinate_CoA_transferase"/>
</dbReference>
<dbReference type="InterPro" id="IPR037171">
    <property type="entry name" value="NagB/RpiA_transferase-like"/>
</dbReference>
<comment type="caution">
    <text evidence="6">The sequence shown here is derived from an EMBL/GenBank/DDBJ whole genome shotgun (WGS) entry which is preliminary data.</text>
</comment>
<evidence type="ECO:0000256" key="3">
    <source>
        <dbReference type="PIRSR" id="PIRSR617821-2"/>
    </source>
</evidence>
<organism evidence="6 7">
    <name type="scientific">Duncaniella freteri</name>
    <dbReference type="NCBI Taxonomy" id="2530391"/>
    <lineage>
        <taxon>Bacteria</taxon>
        <taxon>Pseudomonadati</taxon>
        <taxon>Bacteroidota</taxon>
        <taxon>Bacteroidia</taxon>
        <taxon>Bacteroidales</taxon>
        <taxon>Muribaculaceae</taxon>
        <taxon>Duncaniella</taxon>
    </lineage>
</organism>
<dbReference type="Gene3D" id="3.40.1080.20">
    <property type="entry name" value="Acetyl-CoA hydrolase/transferase C-terminal domain"/>
    <property type="match status" value="1"/>
</dbReference>
<dbReference type="AlphaFoldDB" id="A0A4Z0V5T5"/>
<dbReference type="FunFam" id="3.40.1080.20:FF:000001">
    <property type="entry name" value="Acetyl-CoA hydrolase Ach1"/>
    <property type="match status" value="1"/>
</dbReference>
<feature type="binding site" evidence="3">
    <location>
        <position position="378"/>
    </location>
    <ligand>
        <name>CoA</name>
        <dbReference type="ChEBI" id="CHEBI:57287"/>
    </ligand>
</feature>
<dbReference type="GO" id="GO:0006083">
    <property type="term" value="P:acetate metabolic process"/>
    <property type="evidence" value="ECO:0007669"/>
    <property type="project" value="InterPro"/>
</dbReference>
<dbReference type="PANTHER" id="PTHR43609:SF1">
    <property type="entry name" value="ACETYL-COA HYDROLASE"/>
    <property type="match status" value="1"/>
</dbReference>
<dbReference type="Gene3D" id="3.40.1080.10">
    <property type="entry name" value="Glutaconate Coenzyme A-transferase"/>
    <property type="match status" value="1"/>
</dbReference>
<protein>
    <submittedName>
        <fullName evidence="6">Succinate CoA transferase</fullName>
    </submittedName>
</protein>
<dbReference type="PANTHER" id="PTHR43609">
    <property type="entry name" value="ACETYL-COA HYDROLASE"/>
    <property type="match status" value="1"/>
</dbReference>
<dbReference type="InterPro" id="IPR046433">
    <property type="entry name" value="ActCoA_hydro"/>
</dbReference>
<evidence type="ECO:0000256" key="1">
    <source>
        <dbReference type="ARBA" id="ARBA00009632"/>
    </source>
</evidence>
<feature type="binding site" evidence="3">
    <location>
        <begin position="258"/>
        <end position="262"/>
    </location>
    <ligand>
        <name>CoA</name>
        <dbReference type="ChEBI" id="CHEBI:57287"/>
    </ligand>
</feature>
<dbReference type="InterPro" id="IPR026888">
    <property type="entry name" value="AcetylCoA_hyd_C"/>
</dbReference>
<keyword evidence="7" id="KW-1185">Reference proteome</keyword>
<dbReference type="Pfam" id="PF13336">
    <property type="entry name" value="AcetylCoA_hyd_C"/>
    <property type="match status" value="1"/>
</dbReference>
<dbReference type="EMBL" id="SJSA01000001">
    <property type="protein sequence ID" value="TGG40609.1"/>
    <property type="molecule type" value="Genomic_DNA"/>
</dbReference>
<feature type="active site" description="5-glutamyl coenzyme A thioester intermediate" evidence="2">
    <location>
        <position position="284"/>
    </location>
</feature>
<dbReference type="Gene3D" id="3.30.750.70">
    <property type="entry name" value="4-hydroxybutyrate coenzyme like domains"/>
    <property type="match status" value="1"/>
</dbReference>
<name>A0A4Z0V5T5_9BACT</name>